<dbReference type="EMBL" id="CAJOBH010009798">
    <property type="protein sequence ID" value="CAF4149391.1"/>
    <property type="molecule type" value="Genomic_DNA"/>
</dbReference>
<protein>
    <submittedName>
        <fullName evidence="4">Uncharacterized protein</fullName>
    </submittedName>
</protein>
<feature type="region of interest" description="Disordered" evidence="3">
    <location>
        <begin position="1"/>
        <end position="22"/>
    </location>
</feature>
<name>A0A8S2R8K8_9BILA</name>
<dbReference type="SMART" id="SM00369">
    <property type="entry name" value="LRR_TYP"/>
    <property type="match status" value="6"/>
</dbReference>
<organism evidence="4 5">
    <name type="scientific">Rotaria magnacalcarata</name>
    <dbReference type="NCBI Taxonomy" id="392030"/>
    <lineage>
        <taxon>Eukaryota</taxon>
        <taxon>Metazoa</taxon>
        <taxon>Spiralia</taxon>
        <taxon>Gnathifera</taxon>
        <taxon>Rotifera</taxon>
        <taxon>Eurotatoria</taxon>
        <taxon>Bdelloidea</taxon>
        <taxon>Philodinida</taxon>
        <taxon>Philodinidae</taxon>
        <taxon>Rotaria</taxon>
    </lineage>
</organism>
<evidence type="ECO:0000256" key="2">
    <source>
        <dbReference type="ARBA" id="ARBA00022737"/>
    </source>
</evidence>
<reference evidence="4" key="1">
    <citation type="submission" date="2021-02" db="EMBL/GenBank/DDBJ databases">
        <authorList>
            <person name="Nowell W R."/>
        </authorList>
    </citation>
    <scope>NUCLEOTIDE SEQUENCE</scope>
</reference>
<keyword evidence="2" id="KW-0677">Repeat</keyword>
<gene>
    <name evidence="4" type="ORF">BYL167_LOCUS21452</name>
</gene>
<evidence type="ECO:0000256" key="3">
    <source>
        <dbReference type="SAM" id="MobiDB-lite"/>
    </source>
</evidence>
<sequence>MPTAPKRQRSFVTSNVTDGTGSTIEHSKQVRIVRTQSRLRMLVEQLPNGRKRLHLKGIDTIAIPTELYELTDLDILDVTPESKSGMNYTLSRVPADFRFLINLKCLHLDNNNIVSFPAEIGELPHLETLTVSNNHLTTLPDQIRQLQRLQSCHLSNNKIEDMPSCLCYLSKSLLFLDLSYNYLRQIPSSIHNLKQLRTLLLLGNRIKTLPDSVCQLSKLETLWLGDNKLAELPKSFPQLKHLDWYHHCELSSNFEGNPLKKFSFDENEDSQSFAQEIQSNKIYLFSKLPMSQ</sequence>
<proteinExistence type="predicted"/>
<dbReference type="Proteomes" id="UP000681967">
    <property type="component" value="Unassembled WGS sequence"/>
</dbReference>
<dbReference type="InterPro" id="IPR001611">
    <property type="entry name" value="Leu-rich_rpt"/>
</dbReference>
<evidence type="ECO:0000256" key="1">
    <source>
        <dbReference type="ARBA" id="ARBA00022614"/>
    </source>
</evidence>
<dbReference type="GO" id="GO:0005737">
    <property type="term" value="C:cytoplasm"/>
    <property type="evidence" value="ECO:0007669"/>
    <property type="project" value="TreeGrafter"/>
</dbReference>
<evidence type="ECO:0000313" key="5">
    <source>
        <dbReference type="Proteomes" id="UP000681967"/>
    </source>
</evidence>
<dbReference type="PROSITE" id="PS51450">
    <property type="entry name" value="LRR"/>
    <property type="match status" value="5"/>
</dbReference>
<dbReference type="Gene3D" id="3.80.10.10">
    <property type="entry name" value="Ribonuclease Inhibitor"/>
    <property type="match status" value="1"/>
</dbReference>
<dbReference type="SUPFAM" id="SSF52058">
    <property type="entry name" value="L domain-like"/>
    <property type="match status" value="1"/>
</dbReference>
<dbReference type="AlphaFoldDB" id="A0A8S2R8K8"/>
<keyword evidence="1" id="KW-0433">Leucine-rich repeat</keyword>
<dbReference type="Pfam" id="PF00560">
    <property type="entry name" value="LRR_1"/>
    <property type="match status" value="2"/>
</dbReference>
<feature type="compositionally biased region" description="Polar residues" evidence="3">
    <location>
        <begin position="10"/>
        <end position="22"/>
    </location>
</feature>
<dbReference type="PANTHER" id="PTHR48051">
    <property type="match status" value="1"/>
</dbReference>
<dbReference type="Pfam" id="PF13855">
    <property type="entry name" value="LRR_8"/>
    <property type="match status" value="1"/>
</dbReference>
<dbReference type="PANTHER" id="PTHR48051:SF1">
    <property type="entry name" value="RAS SUPPRESSOR PROTEIN 1"/>
    <property type="match status" value="1"/>
</dbReference>
<dbReference type="InterPro" id="IPR003591">
    <property type="entry name" value="Leu-rich_rpt_typical-subtyp"/>
</dbReference>
<evidence type="ECO:0000313" key="4">
    <source>
        <dbReference type="EMBL" id="CAF4149391.1"/>
    </source>
</evidence>
<dbReference type="InterPro" id="IPR032675">
    <property type="entry name" value="LRR_dom_sf"/>
</dbReference>
<comment type="caution">
    <text evidence="4">The sequence shown here is derived from an EMBL/GenBank/DDBJ whole genome shotgun (WGS) entry which is preliminary data.</text>
</comment>
<dbReference type="InterPro" id="IPR050216">
    <property type="entry name" value="LRR_domain-containing"/>
</dbReference>
<accession>A0A8S2R8K8</accession>
<dbReference type="SMART" id="SM00364">
    <property type="entry name" value="LRR_BAC"/>
    <property type="match status" value="6"/>
</dbReference>